<dbReference type="Proteomes" id="UP000184368">
    <property type="component" value="Unassembled WGS sequence"/>
</dbReference>
<keyword evidence="8" id="KW-1185">Reference proteome</keyword>
<dbReference type="Gene3D" id="2.40.170.20">
    <property type="entry name" value="TonB-dependent receptor, beta-barrel domain"/>
    <property type="match status" value="1"/>
</dbReference>
<evidence type="ECO:0000259" key="6">
    <source>
        <dbReference type="Pfam" id="PF14905"/>
    </source>
</evidence>
<feature type="signal peptide" evidence="4">
    <location>
        <begin position="1"/>
        <end position="20"/>
    </location>
</feature>
<evidence type="ECO:0000313" key="7">
    <source>
        <dbReference type="EMBL" id="SHE86137.1"/>
    </source>
</evidence>
<dbReference type="InterPro" id="IPR041700">
    <property type="entry name" value="OMP_b-brl_3"/>
</dbReference>
<dbReference type="InterPro" id="IPR037066">
    <property type="entry name" value="Plug_dom_sf"/>
</dbReference>
<feature type="domain" description="Outer membrane protein beta-barrel" evidence="6">
    <location>
        <begin position="394"/>
        <end position="828"/>
    </location>
</feature>
<proteinExistence type="predicted"/>
<dbReference type="Pfam" id="PF07715">
    <property type="entry name" value="Plug"/>
    <property type="match status" value="1"/>
</dbReference>
<name>A0A1M4WY97_9BACT</name>
<evidence type="ECO:0000259" key="5">
    <source>
        <dbReference type="Pfam" id="PF07715"/>
    </source>
</evidence>
<keyword evidence="7" id="KW-0675">Receptor</keyword>
<gene>
    <name evidence="7" type="ORF">SAMN05444008_103184</name>
</gene>
<dbReference type="InterPro" id="IPR036942">
    <property type="entry name" value="Beta-barrel_TonB_sf"/>
</dbReference>
<dbReference type="OrthoDB" id="905812at2"/>
<dbReference type="SUPFAM" id="SSF49464">
    <property type="entry name" value="Carboxypeptidase regulatory domain-like"/>
    <property type="match status" value="1"/>
</dbReference>
<keyword evidence="3" id="KW-0998">Cell outer membrane</keyword>
<dbReference type="RefSeq" id="WP_073040700.1">
    <property type="nucleotide sequence ID" value="NZ_FQUO01000003.1"/>
</dbReference>
<evidence type="ECO:0000256" key="3">
    <source>
        <dbReference type="ARBA" id="ARBA00023237"/>
    </source>
</evidence>
<dbReference type="PANTHER" id="PTHR40980:SF4">
    <property type="entry name" value="TONB-DEPENDENT RECEPTOR-LIKE BETA-BARREL DOMAIN-CONTAINING PROTEIN"/>
    <property type="match status" value="1"/>
</dbReference>
<feature type="chain" id="PRO_5012996748" evidence="4">
    <location>
        <begin position="21"/>
        <end position="850"/>
    </location>
</feature>
<dbReference type="STRING" id="1302690.BUE76_06480"/>
<dbReference type="InterPro" id="IPR008969">
    <property type="entry name" value="CarboxyPept-like_regulatory"/>
</dbReference>
<evidence type="ECO:0000256" key="2">
    <source>
        <dbReference type="ARBA" id="ARBA00023136"/>
    </source>
</evidence>
<evidence type="ECO:0000313" key="8">
    <source>
        <dbReference type="Proteomes" id="UP000184368"/>
    </source>
</evidence>
<protein>
    <submittedName>
        <fullName evidence="7">Outer membrane receptor proteins, mostly Fe transport</fullName>
    </submittedName>
</protein>
<keyword evidence="4" id="KW-0732">Signal</keyword>
<feature type="domain" description="TonB-dependent receptor plug" evidence="5">
    <location>
        <begin position="158"/>
        <end position="239"/>
    </location>
</feature>
<accession>A0A1M4WY97</accession>
<evidence type="ECO:0000256" key="4">
    <source>
        <dbReference type="SAM" id="SignalP"/>
    </source>
</evidence>
<dbReference type="SUPFAM" id="SSF56935">
    <property type="entry name" value="Porins"/>
    <property type="match status" value="1"/>
</dbReference>
<keyword evidence="2" id="KW-0472">Membrane</keyword>
<dbReference type="AlphaFoldDB" id="A0A1M4WY97"/>
<dbReference type="PANTHER" id="PTHR40980">
    <property type="entry name" value="PLUG DOMAIN-CONTAINING PROTEIN"/>
    <property type="match status" value="1"/>
</dbReference>
<organism evidence="7 8">
    <name type="scientific">Cnuella takakiae</name>
    <dbReference type="NCBI Taxonomy" id="1302690"/>
    <lineage>
        <taxon>Bacteria</taxon>
        <taxon>Pseudomonadati</taxon>
        <taxon>Bacteroidota</taxon>
        <taxon>Chitinophagia</taxon>
        <taxon>Chitinophagales</taxon>
        <taxon>Chitinophagaceae</taxon>
        <taxon>Cnuella</taxon>
    </lineage>
</organism>
<comment type="subcellular location">
    <subcellularLocation>
        <location evidence="1">Cell outer membrane</location>
    </subcellularLocation>
</comment>
<dbReference type="Gene3D" id="2.170.130.10">
    <property type="entry name" value="TonB-dependent receptor, plug domain"/>
    <property type="match status" value="1"/>
</dbReference>
<reference evidence="7 8" key="1">
    <citation type="submission" date="2016-11" db="EMBL/GenBank/DDBJ databases">
        <authorList>
            <person name="Jaros S."/>
            <person name="Januszkiewicz K."/>
            <person name="Wedrychowicz H."/>
        </authorList>
    </citation>
    <scope>NUCLEOTIDE SEQUENCE [LARGE SCALE GENOMIC DNA]</scope>
    <source>
        <strain evidence="7 8">DSM 26897</strain>
    </source>
</reference>
<evidence type="ECO:0000256" key="1">
    <source>
        <dbReference type="ARBA" id="ARBA00004442"/>
    </source>
</evidence>
<dbReference type="EMBL" id="FQUO01000003">
    <property type="protein sequence ID" value="SHE86137.1"/>
    <property type="molecule type" value="Genomic_DNA"/>
</dbReference>
<dbReference type="Pfam" id="PF14905">
    <property type="entry name" value="OMP_b-brl_3"/>
    <property type="match status" value="1"/>
</dbReference>
<dbReference type="GO" id="GO:0009279">
    <property type="term" value="C:cell outer membrane"/>
    <property type="evidence" value="ECO:0007669"/>
    <property type="project" value="UniProtKB-SubCell"/>
</dbReference>
<sequence>MMYRFLIGMVMTVCCLPALAQEEIEPPAELQGGRPQQTRTGIIGKVVDSRNRKGVEGVTVQLYAQIKDSTGSSRLTAVGTQVSKANGDFNFTTLPQADSFQVLMSGVNFEPFEQWVVAGRQPLTDLGNLVLSPSVQTLQSVVVTAQRSALQMGVDRRVFSADRSLTAAGGTAVDLMKNIPSITVDVDGNISMRNAAPQIFVDGRPTILTLDQIPADNIERVELITNPSAKFDASTSGGIVNIILKKNKRVGMNGILSAGIGAPDIRTGSINLNIRQGKFNFFAVGSLFQGGGIARGESRRQNLNEGLVTSYFNQNSQNDRLRRFGNIRVGADFFLDNRNTISLTQSAVNGNFSNTQRQDQEFLDEVKLLERTGNRLLTSRSNFRRYNTQLNYVHKFPQAGRELSANVNYNYGNGGDNTFIDNLFFNPNGTPTNASARLHNTGSNSNDQLTFQVDYETTQGENGKLETGVRSFINNQQSIFNSFSVNNGLEIKLPLSNNYKYRELINAAYITYTNKIGSIGYQAGLRAEHSQFDGELVDSARKFGYTLPTQLRNIFDGLFPSLYLTREVGEGQQLQLNYSRRIRRPDFWNLNPFVDINDPLNISQGNPQLRPEFTNSLEFNYSTDYKGGNFLGSVYLRNTQGDITRYSDTLSKVQFAQLNNSAIDSNAILNTFVNADHTNRLGAEFTLQQKFGTRFDLTPTVNFQYRAVRGRVGALVLDNEGFNWEAKLIANYRAEPANKSSIFTDFSVQAIGEYESREVVPQGVRIPNYSVDLALRKDFLKNKKATVTFSVQDLFNHLRFGSELQTATFYQESWSRRNVRSFRLVFTYKFGDPNFAFGKRNGDRDRDNED</sequence>
<dbReference type="InterPro" id="IPR012910">
    <property type="entry name" value="Plug_dom"/>
</dbReference>